<name>A0A6G4XJD4_9ACTN</name>
<evidence type="ECO:0000313" key="1">
    <source>
        <dbReference type="EMBL" id="NGO76937.1"/>
    </source>
</evidence>
<protein>
    <submittedName>
        <fullName evidence="1">Uncharacterized protein</fullName>
    </submittedName>
</protein>
<sequence>MNEAIPDGSWQVEPRVGGALAGRWWQWALSAPEELSPVRDETGEHAAWNQPDDLWFLAGTYGGKVTRTCAIPADRPVFFPVFNIQTVRGRLDQEPPRMPIARAEAWLNGLPLQLTQFSGQFALGAERRHTWGLWGALAPLHPGEYVLEIKADTGRGFRVDTTYHLTASTD</sequence>
<comment type="caution">
    <text evidence="1">The sequence shown here is derived from an EMBL/GenBank/DDBJ whole genome shotgun (WGS) entry which is preliminary data.</text>
</comment>
<proteinExistence type="predicted"/>
<reference evidence="1 2" key="1">
    <citation type="submission" date="2020-02" db="EMBL/GenBank/DDBJ databases">
        <title>Whole-genome analyses of novel actinobacteria.</title>
        <authorList>
            <person name="Sahin N."/>
            <person name="Tokatli A."/>
        </authorList>
    </citation>
    <scope>NUCLEOTIDE SEQUENCE [LARGE SCALE GENOMIC DNA]</scope>
    <source>
        <strain evidence="1 2">YC504</strain>
    </source>
</reference>
<evidence type="ECO:0000313" key="2">
    <source>
        <dbReference type="Proteomes" id="UP000481109"/>
    </source>
</evidence>
<accession>A0A6G4XJD4</accession>
<dbReference type="AlphaFoldDB" id="A0A6G4XJD4"/>
<gene>
    <name evidence="1" type="ORF">G6045_14875</name>
</gene>
<dbReference type="EMBL" id="JAAKZW010000049">
    <property type="protein sequence ID" value="NGO76937.1"/>
    <property type="molecule type" value="Genomic_DNA"/>
</dbReference>
<organism evidence="1 2">
    <name type="scientific">Streptomyces mesophilus</name>
    <dbReference type="NCBI Taxonomy" id="1775132"/>
    <lineage>
        <taxon>Bacteria</taxon>
        <taxon>Bacillati</taxon>
        <taxon>Actinomycetota</taxon>
        <taxon>Actinomycetes</taxon>
        <taxon>Kitasatosporales</taxon>
        <taxon>Streptomycetaceae</taxon>
        <taxon>Streptomyces</taxon>
    </lineage>
</organism>
<dbReference type="Proteomes" id="UP000481109">
    <property type="component" value="Unassembled WGS sequence"/>
</dbReference>
<keyword evidence="2" id="KW-1185">Reference proteome</keyword>